<dbReference type="PANTHER" id="PTHR42745">
    <property type="match status" value="1"/>
</dbReference>
<protein>
    <submittedName>
        <fullName evidence="2">SIS domain-containing protein</fullName>
    </submittedName>
</protein>
<dbReference type="Pfam" id="PF01380">
    <property type="entry name" value="SIS"/>
    <property type="match status" value="1"/>
</dbReference>
<evidence type="ECO:0000313" key="2">
    <source>
        <dbReference type="EMBL" id="TFB75393.1"/>
    </source>
</evidence>
<dbReference type="OrthoDB" id="9762536at2"/>
<dbReference type="EMBL" id="SOEY01000008">
    <property type="protein sequence ID" value="TFB75393.1"/>
    <property type="molecule type" value="Genomic_DNA"/>
</dbReference>
<dbReference type="PANTHER" id="PTHR42745:SF1">
    <property type="entry name" value="ARABINOSE 5-PHOSPHATE ISOMERASE KDSD"/>
    <property type="match status" value="1"/>
</dbReference>
<dbReference type="GO" id="GO:0097367">
    <property type="term" value="F:carbohydrate derivative binding"/>
    <property type="evidence" value="ECO:0007669"/>
    <property type="project" value="InterPro"/>
</dbReference>
<reference evidence="2 3" key="1">
    <citation type="submission" date="2019-03" db="EMBL/GenBank/DDBJ databases">
        <title>Genomics of glacier-inhabiting Cryobacterium strains.</title>
        <authorList>
            <person name="Liu Q."/>
            <person name="Xin Y.-H."/>
        </authorList>
    </citation>
    <scope>NUCLEOTIDE SEQUENCE [LARGE SCALE GENOMIC DNA]</scope>
    <source>
        <strain evidence="2 3">HLT2-23</strain>
    </source>
</reference>
<dbReference type="SUPFAM" id="SSF53697">
    <property type="entry name" value="SIS domain"/>
    <property type="match status" value="1"/>
</dbReference>
<dbReference type="InterPro" id="IPR050986">
    <property type="entry name" value="GutQ/KpsF_isomerases"/>
</dbReference>
<gene>
    <name evidence="2" type="ORF">E3O06_06115</name>
</gene>
<dbReference type="RefSeq" id="WP_134502080.1">
    <property type="nucleotide sequence ID" value="NZ_SOEY01000008.1"/>
</dbReference>
<dbReference type="InterPro" id="IPR046348">
    <property type="entry name" value="SIS_dom_sf"/>
</dbReference>
<organism evidence="2 3">
    <name type="scientific">Cryobacterium glaciale</name>
    <dbReference type="NCBI Taxonomy" id="1259145"/>
    <lineage>
        <taxon>Bacteria</taxon>
        <taxon>Bacillati</taxon>
        <taxon>Actinomycetota</taxon>
        <taxon>Actinomycetes</taxon>
        <taxon>Micrococcales</taxon>
        <taxon>Microbacteriaceae</taxon>
        <taxon>Cryobacterium</taxon>
    </lineage>
</organism>
<dbReference type="Proteomes" id="UP000298173">
    <property type="component" value="Unassembled WGS sequence"/>
</dbReference>
<feature type="domain" description="SIS" evidence="1">
    <location>
        <begin position="37"/>
        <end position="181"/>
    </location>
</feature>
<evidence type="ECO:0000259" key="1">
    <source>
        <dbReference type="PROSITE" id="PS51464"/>
    </source>
</evidence>
<dbReference type="AlphaFoldDB" id="A0A4R8UZV6"/>
<dbReference type="Gene3D" id="3.40.50.10490">
    <property type="entry name" value="Glucose-6-phosphate isomerase like protein, domain 1"/>
    <property type="match status" value="1"/>
</dbReference>
<proteinExistence type="predicted"/>
<comment type="caution">
    <text evidence="2">The sequence shown here is derived from an EMBL/GenBank/DDBJ whole genome shotgun (WGS) entry which is preliminary data.</text>
</comment>
<sequence length="212" mass="21601">MSNNGVEVLESARAFIRREAAAIDQLAHSLDGSFLDVVHRVLATTGKVVTTGAGTSGIAAERLAHLLSVSGTPAFYLSGQDALHGGMGAITPTDTVIALSKTGQSAELTELVTRLAERAVHVIAVTGNSESPFARAAGSVALVETIPGDADPGGLIAMGSTLVAGAWGDALATTLMTVRGYPWHDVIHTHPAGYVGQQAQTADAHVQTAGAE</sequence>
<dbReference type="InterPro" id="IPR001347">
    <property type="entry name" value="SIS_dom"/>
</dbReference>
<dbReference type="GO" id="GO:1901135">
    <property type="term" value="P:carbohydrate derivative metabolic process"/>
    <property type="evidence" value="ECO:0007669"/>
    <property type="project" value="InterPro"/>
</dbReference>
<accession>A0A4R8UZV6</accession>
<evidence type="ECO:0000313" key="3">
    <source>
        <dbReference type="Proteomes" id="UP000298173"/>
    </source>
</evidence>
<dbReference type="PROSITE" id="PS51464">
    <property type="entry name" value="SIS"/>
    <property type="match status" value="1"/>
</dbReference>
<name>A0A4R8UZV6_9MICO</name>
<keyword evidence="3" id="KW-1185">Reference proteome</keyword>